<evidence type="ECO:0000259" key="2">
    <source>
        <dbReference type="Pfam" id="PF13579"/>
    </source>
</evidence>
<feature type="domain" description="Glycosyl transferase family 1" evidence="1">
    <location>
        <begin position="235"/>
        <end position="402"/>
    </location>
</feature>
<dbReference type="PANTHER" id="PTHR45947">
    <property type="entry name" value="SULFOQUINOVOSYL TRANSFERASE SQD2"/>
    <property type="match status" value="1"/>
</dbReference>
<keyword evidence="3" id="KW-0808">Transferase</keyword>
<dbReference type="Proteomes" id="UP000063781">
    <property type="component" value="Chromosome"/>
</dbReference>
<proteinExistence type="predicted"/>
<dbReference type="SUPFAM" id="SSF53756">
    <property type="entry name" value="UDP-Glycosyltransferase/glycogen phosphorylase"/>
    <property type="match status" value="1"/>
</dbReference>
<dbReference type="InterPro" id="IPR028098">
    <property type="entry name" value="Glyco_trans_4-like_N"/>
</dbReference>
<evidence type="ECO:0000259" key="1">
    <source>
        <dbReference type="Pfam" id="PF00534"/>
    </source>
</evidence>
<reference evidence="3 4" key="1">
    <citation type="submission" date="2015-10" db="EMBL/GenBank/DDBJ databases">
        <title>Erysipelothrix larvae sp. LV19 isolated from the larval gut of the rhinoceros beetle, Trypoxylus dichotomus.</title>
        <authorList>
            <person name="Lim S."/>
            <person name="Kim B.-C."/>
        </authorList>
    </citation>
    <scope>NUCLEOTIDE SEQUENCE [LARGE SCALE GENOMIC DNA]</scope>
    <source>
        <strain evidence="3 4">LV19</strain>
    </source>
</reference>
<evidence type="ECO:0000313" key="4">
    <source>
        <dbReference type="Proteomes" id="UP000063781"/>
    </source>
</evidence>
<dbReference type="OrthoDB" id="9802525at2"/>
<dbReference type="EMBL" id="CP013213">
    <property type="protein sequence ID" value="AMC94069.1"/>
    <property type="molecule type" value="Genomic_DNA"/>
</dbReference>
<accession>A0A0X8H155</accession>
<evidence type="ECO:0000313" key="3">
    <source>
        <dbReference type="EMBL" id="AMC94069.1"/>
    </source>
</evidence>
<name>A0A0X8H155_9FIRM</name>
<protein>
    <submittedName>
        <fullName evidence="3">Glycosyltransferase WbuB</fullName>
    </submittedName>
</protein>
<gene>
    <name evidence="3" type="ORF">AOC36_08725</name>
</gene>
<dbReference type="CDD" id="cd03794">
    <property type="entry name" value="GT4_WbuB-like"/>
    <property type="match status" value="1"/>
</dbReference>
<dbReference type="AlphaFoldDB" id="A0A0X8H155"/>
<dbReference type="Pfam" id="PF00534">
    <property type="entry name" value="Glycos_transf_1"/>
    <property type="match status" value="1"/>
</dbReference>
<organism evidence="3 4">
    <name type="scientific">Erysipelothrix larvae</name>
    <dbReference type="NCBI Taxonomy" id="1514105"/>
    <lineage>
        <taxon>Bacteria</taxon>
        <taxon>Bacillati</taxon>
        <taxon>Bacillota</taxon>
        <taxon>Erysipelotrichia</taxon>
        <taxon>Erysipelotrichales</taxon>
        <taxon>Erysipelotrichaceae</taxon>
        <taxon>Erysipelothrix</taxon>
    </lineage>
</organism>
<dbReference type="GO" id="GO:0016758">
    <property type="term" value="F:hexosyltransferase activity"/>
    <property type="evidence" value="ECO:0007669"/>
    <property type="project" value="TreeGrafter"/>
</dbReference>
<feature type="domain" description="Glycosyltransferase subfamily 4-like N-terminal" evidence="2">
    <location>
        <begin position="92"/>
        <end position="199"/>
    </location>
</feature>
<dbReference type="PANTHER" id="PTHR45947:SF3">
    <property type="entry name" value="SULFOQUINOVOSYL TRANSFERASE SQD2"/>
    <property type="match status" value="1"/>
</dbReference>
<dbReference type="RefSeq" id="WP_067633430.1">
    <property type="nucleotide sequence ID" value="NZ_CP013213.1"/>
</dbReference>
<dbReference type="InterPro" id="IPR050194">
    <property type="entry name" value="Glycosyltransferase_grp1"/>
</dbReference>
<sequence length="425" mass="48316">MEEVVNSKKVWMFHHYATPPTMSGLTRPYEFSMKLTEVGYNSTIFSASHLHYTGENLIQNGDLSLAHNEAAVPFVFIKTYSSNGNGIKRVFNMISYYINLIRVTKQLIKDNDKPDIIIASSPHPLTMLAGLKVAKKAGIPCICEVRDFWPEVFFQGGRLKKESFIGKILLRGERWIYKKSDALIFLKEGDVSYITENGWATSQGGDIDVNKCYYINNGVDHKSFSENIIKNDYDDEDLNSNKFNVIYAGAIRPVNNVGNIIDAAKLLTNYDDIQFLIYGDGNELEFLRNRVLNEDINNVKLKGYVDKKYVSSILSKSSVNVLNYSQSKYNWSRGNSSNKLFEYMASGKPIISTVKMGYSPIDKYDCGLTLETDTPQALADGIVEIYSMPRERYIEMSNNAQKGSRDFDYEELTKKLISVMERELI</sequence>
<dbReference type="KEGG" id="erl:AOC36_08725"/>
<dbReference type="Pfam" id="PF13579">
    <property type="entry name" value="Glyco_trans_4_4"/>
    <property type="match status" value="1"/>
</dbReference>
<dbReference type="STRING" id="1514105.AOC36_08725"/>
<dbReference type="InterPro" id="IPR001296">
    <property type="entry name" value="Glyco_trans_1"/>
</dbReference>
<keyword evidence="4" id="KW-1185">Reference proteome</keyword>
<dbReference type="Gene3D" id="3.40.50.2000">
    <property type="entry name" value="Glycogen Phosphorylase B"/>
    <property type="match status" value="2"/>
</dbReference>